<evidence type="ECO:0000313" key="1">
    <source>
        <dbReference type="EMBL" id="KKL99299.1"/>
    </source>
</evidence>
<proteinExistence type="predicted"/>
<accession>A0A0F9GKC3</accession>
<organism evidence="1">
    <name type="scientific">marine sediment metagenome</name>
    <dbReference type="NCBI Taxonomy" id="412755"/>
    <lineage>
        <taxon>unclassified sequences</taxon>
        <taxon>metagenomes</taxon>
        <taxon>ecological metagenomes</taxon>
    </lineage>
</organism>
<protein>
    <submittedName>
        <fullName evidence="1">Uncharacterized protein</fullName>
    </submittedName>
</protein>
<gene>
    <name evidence="1" type="ORF">LCGC14_1815810</name>
</gene>
<dbReference type="AlphaFoldDB" id="A0A0F9GKC3"/>
<reference evidence="1" key="1">
    <citation type="journal article" date="2015" name="Nature">
        <title>Complex archaea that bridge the gap between prokaryotes and eukaryotes.</title>
        <authorList>
            <person name="Spang A."/>
            <person name="Saw J.H."/>
            <person name="Jorgensen S.L."/>
            <person name="Zaremba-Niedzwiedzka K."/>
            <person name="Martijn J."/>
            <person name="Lind A.E."/>
            <person name="van Eijk R."/>
            <person name="Schleper C."/>
            <person name="Guy L."/>
            <person name="Ettema T.J."/>
        </authorList>
    </citation>
    <scope>NUCLEOTIDE SEQUENCE</scope>
</reference>
<sequence length="164" mass="16963">MSTSVDIQLDRAIAERIAVAQELLLRSEGKGAISVSYTFGTKAAPIDFGASLTHVIAPPAGLRGAIKSLDVYDVTETFNDLAVTPLGAHVLVGISSDTNKYATIPNAAAGFVELASAAGENFSITDGVTTILPADTDILVSFIQSNHATPAGKAVVTLTINFFV</sequence>
<name>A0A0F9GKC3_9ZZZZ</name>
<comment type="caution">
    <text evidence="1">The sequence shown here is derived from an EMBL/GenBank/DDBJ whole genome shotgun (WGS) entry which is preliminary data.</text>
</comment>
<dbReference type="EMBL" id="LAZR01017710">
    <property type="protein sequence ID" value="KKL99299.1"/>
    <property type="molecule type" value="Genomic_DNA"/>
</dbReference>